<feature type="compositionally biased region" description="Polar residues" evidence="1">
    <location>
        <begin position="62"/>
        <end position="75"/>
    </location>
</feature>
<dbReference type="AlphaFoldDB" id="A0A8T2ZMA0"/>
<gene>
    <name evidence="2" type="ORF">H0E87_005745</name>
</gene>
<organism evidence="2 3">
    <name type="scientific">Populus deltoides</name>
    <name type="common">Eastern poplar</name>
    <name type="synonym">Eastern cottonwood</name>
    <dbReference type="NCBI Taxonomy" id="3696"/>
    <lineage>
        <taxon>Eukaryota</taxon>
        <taxon>Viridiplantae</taxon>
        <taxon>Streptophyta</taxon>
        <taxon>Embryophyta</taxon>
        <taxon>Tracheophyta</taxon>
        <taxon>Spermatophyta</taxon>
        <taxon>Magnoliopsida</taxon>
        <taxon>eudicotyledons</taxon>
        <taxon>Gunneridae</taxon>
        <taxon>Pentapetalae</taxon>
        <taxon>rosids</taxon>
        <taxon>fabids</taxon>
        <taxon>Malpighiales</taxon>
        <taxon>Salicaceae</taxon>
        <taxon>Saliceae</taxon>
        <taxon>Populus</taxon>
    </lineage>
</organism>
<reference evidence="2" key="1">
    <citation type="journal article" date="2021" name="J. Hered.">
        <title>Genome Assembly of Salicaceae Populus deltoides (Eastern Cottonwood) I-69 Based on Nanopore Sequencing and Hi-C Technologies.</title>
        <authorList>
            <person name="Bai S."/>
            <person name="Wu H."/>
            <person name="Zhang J."/>
            <person name="Pan Z."/>
            <person name="Zhao W."/>
            <person name="Li Z."/>
            <person name="Tong C."/>
        </authorList>
    </citation>
    <scope>NUCLEOTIDE SEQUENCE</scope>
    <source>
        <tissue evidence="2">Leaf</tissue>
    </source>
</reference>
<name>A0A8T2ZMA0_POPDE</name>
<sequence>MPPSRTLAQNTTGLNTCTTTIQNGVSVRIPNIKSEEKMNSELRNKWKESISGHESESREQQNGKSRATKATNIVVNANPVLAGRSTEQHDGESRTESKEKSAACGVRTIITPGPESNPNEQHMLNSEPDLS</sequence>
<evidence type="ECO:0000256" key="1">
    <source>
        <dbReference type="SAM" id="MobiDB-lite"/>
    </source>
</evidence>
<dbReference type="EMBL" id="JACEGQ020000002">
    <property type="protein sequence ID" value="KAH8517942.1"/>
    <property type="molecule type" value="Genomic_DNA"/>
</dbReference>
<protein>
    <submittedName>
        <fullName evidence="2">Uncharacterized protein</fullName>
    </submittedName>
</protein>
<proteinExistence type="predicted"/>
<comment type="caution">
    <text evidence="2">The sequence shown here is derived from an EMBL/GenBank/DDBJ whole genome shotgun (WGS) entry which is preliminary data.</text>
</comment>
<feature type="compositionally biased region" description="Basic and acidic residues" evidence="1">
    <location>
        <begin position="33"/>
        <end position="61"/>
    </location>
</feature>
<evidence type="ECO:0000313" key="3">
    <source>
        <dbReference type="Proteomes" id="UP000807159"/>
    </source>
</evidence>
<feature type="compositionally biased region" description="Polar residues" evidence="1">
    <location>
        <begin position="114"/>
        <end position="124"/>
    </location>
</feature>
<feature type="region of interest" description="Disordered" evidence="1">
    <location>
        <begin position="32"/>
        <end position="131"/>
    </location>
</feature>
<feature type="compositionally biased region" description="Basic and acidic residues" evidence="1">
    <location>
        <begin position="86"/>
        <end position="101"/>
    </location>
</feature>
<evidence type="ECO:0000313" key="2">
    <source>
        <dbReference type="EMBL" id="KAH8517942.1"/>
    </source>
</evidence>
<accession>A0A8T2ZMA0</accession>
<dbReference type="Proteomes" id="UP000807159">
    <property type="component" value="Chromosome 2"/>
</dbReference>
<keyword evidence="3" id="KW-1185">Reference proteome</keyword>